<dbReference type="Proteomes" id="UP000509704">
    <property type="component" value="Chromosome 4"/>
</dbReference>
<evidence type="ECO:0000313" key="4">
    <source>
        <dbReference type="Proteomes" id="UP000509704"/>
    </source>
</evidence>
<organism evidence="3 4">
    <name type="scientific">Zygotorulaspora mrakii</name>
    <name type="common">Zygosaccharomyces mrakii</name>
    <dbReference type="NCBI Taxonomy" id="42260"/>
    <lineage>
        <taxon>Eukaryota</taxon>
        <taxon>Fungi</taxon>
        <taxon>Dikarya</taxon>
        <taxon>Ascomycota</taxon>
        <taxon>Saccharomycotina</taxon>
        <taxon>Saccharomycetes</taxon>
        <taxon>Saccharomycetales</taxon>
        <taxon>Saccharomycetaceae</taxon>
        <taxon>Zygotorulaspora</taxon>
    </lineage>
</organism>
<name>A0A7H9B2B9_ZYGMR</name>
<sequence length="240" mass="24478">MHFSASFQIALLSFARVITAASESFGFLGIHSGTDLQFSSVYNENGNLMIGSGENGVSGIVTDDGSVRLDGNTYITVASDGTMKEGTQAESALGFSIQNGDLAYRGSEGFYAIPIGSAYLFSTARGNGSIGVLIKAVSNGQSIPDFTPNGQNGTSSSATTTMAPTSSGDSTVSTWLPNYNSTAYYPDNNATVTTRTQTSINTATETCTTCPTILPTEGGANCVVPGIAAGAVAAVAALLL</sequence>
<reference evidence="3 4" key="1">
    <citation type="submission" date="2020-07" db="EMBL/GenBank/DDBJ databases">
        <title>The yeast mating-type switching endonuclease HO is a domesticated member of an unorthodox homing genetic element family.</title>
        <authorList>
            <person name="Coughlan A.Y."/>
            <person name="Lombardi L."/>
            <person name="Braun-Galleani S."/>
            <person name="Martos A.R."/>
            <person name="Galeote V."/>
            <person name="Bigey F."/>
            <person name="Dequin S."/>
            <person name="Byrne K.P."/>
            <person name="Wolfe K.H."/>
        </authorList>
    </citation>
    <scope>NUCLEOTIDE SEQUENCE [LARGE SCALE GENOMIC DNA]</scope>
    <source>
        <strain evidence="3 4">NRRL Y-6702</strain>
    </source>
</reference>
<feature type="chain" id="PRO_5028973850" description="Hyphally-regulated cell wall protein N-terminal domain-containing protein" evidence="2">
    <location>
        <begin position="21"/>
        <end position="240"/>
    </location>
</feature>
<dbReference type="AlphaFoldDB" id="A0A7H9B2B9"/>
<dbReference type="KEGG" id="zmk:HG535_0D03450"/>
<evidence type="ECO:0000313" key="3">
    <source>
        <dbReference type="EMBL" id="QLG72637.1"/>
    </source>
</evidence>
<keyword evidence="2" id="KW-0732">Signal</keyword>
<dbReference type="GeneID" id="59236361"/>
<evidence type="ECO:0000256" key="1">
    <source>
        <dbReference type="SAM" id="MobiDB-lite"/>
    </source>
</evidence>
<feature type="compositionally biased region" description="Low complexity" evidence="1">
    <location>
        <begin position="154"/>
        <end position="167"/>
    </location>
</feature>
<accession>A0A7H9B2B9</accession>
<gene>
    <name evidence="3" type="ORF">HG535_0D03450</name>
</gene>
<dbReference type="RefSeq" id="XP_037144365.1">
    <property type="nucleotide sequence ID" value="XM_037288470.1"/>
</dbReference>
<proteinExistence type="predicted"/>
<keyword evidence="4" id="KW-1185">Reference proteome</keyword>
<dbReference type="EMBL" id="CP058607">
    <property type="protein sequence ID" value="QLG72637.1"/>
    <property type="molecule type" value="Genomic_DNA"/>
</dbReference>
<protein>
    <recommendedName>
        <fullName evidence="5">Hyphally-regulated cell wall protein N-terminal domain-containing protein</fullName>
    </recommendedName>
</protein>
<feature type="region of interest" description="Disordered" evidence="1">
    <location>
        <begin position="146"/>
        <end position="170"/>
    </location>
</feature>
<evidence type="ECO:0008006" key="5">
    <source>
        <dbReference type="Google" id="ProtNLM"/>
    </source>
</evidence>
<evidence type="ECO:0000256" key="2">
    <source>
        <dbReference type="SAM" id="SignalP"/>
    </source>
</evidence>
<feature type="signal peptide" evidence="2">
    <location>
        <begin position="1"/>
        <end position="20"/>
    </location>
</feature>
<dbReference type="OrthoDB" id="5415592at2759"/>